<name>A0A381PUL8_9ZZZZ</name>
<gene>
    <name evidence="2" type="ORF">METZ01_LOCUS23464</name>
</gene>
<dbReference type="EMBL" id="UINC01001095">
    <property type="protein sequence ID" value="SUZ70610.1"/>
    <property type="molecule type" value="Genomic_DNA"/>
</dbReference>
<evidence type="ECO:0000256" key="1">
    <source>
        <dbReference type="SAM" id="MobiDB-lite"/>
    </source>
</evidence>
<protein>
    <submittedName>
        <fullName evidence="2">Uncharacterized protein</fullName>
    </submittedName>
</protein>
<organism evidence="2">
    <name type="scientific">marine metagenome</name>
    <dbReference type="NCBI Taxonomy" id="408172"/>
    <lineage>
        <taxon>unclassified sequences</taxon>
        <taxon>metagenomes</taxon>
        <taxon>ecological metagenomes</taxon>
    </lineage>
</organism>
<proteinExistence type="predicted"/>
<evidence type="ECO:0000313" key="2">
    <source>
        <dbReference type="EMBL" id="SUZ70610.1"/>
    </source>
</evidence>
<reference evidence="2" key="1">
    <citation type="submission" date="2018-05" db="EMBL/GenBank/DDBJ databases">
        <authorList>
            <person name="Lanie J.A."/>
            <person name="Ng W.-L."/>
            <person name="Kazmierczak K.M."/>
            <person name="Andrzejewski T.M."/>
            <person name="Davidsen T.M."/>
            <person name="Wayne K.J."/>
            <person name="Tettelin H."/>
            <person name="Glass J.I."/>
            <person name="Rusch D."/>
            <person name="Podicherti R."/>
            <person name="Tsui H.-C.T."/>
            <person name="Winkler M.E."/>
        </authorList>
    </citation>
    <scope>NUCLEOTIDE SEQUENCE</scope>
</reference>
<feature type="region of interest" description="Disordered" evidence="1">
    <location>
        <begin position="1"/>
        <end position="30"/>
    </location>
</feature>
<dbReference type="AlphaFoldDB" id="A0A381PUL8"/>
<accession>A0A381PUL8</accession>
<sequence length="30" mass="3156">MSAVSFQLKNPPPENYNKRGIPAPAGKADG</sequence>